<sequence>MLVISVALIFLIISVYFYNRYVPVLGVPCMKNLELTSPVKIVDVRDYNYVEEPLPVAVNIPVAYLQRNYHQFKDEKVIVLASSHLEKNISVRYLKKKGIEVIGYRVIGNNCKCPKLKMV</sequence>
<dbReference type="AlphaFoldDB" id="A0AA94WS27"/>
<name>A0AA94WS27_9BACI</name>
<dbReference type="Gene3D" id="3.40.250.10">
    <property type="entry name" value="Rhodanese-like domain"/>
    <property type="match status" value="1"/>
</dbReference>
<reference evidence="1 2" key="1">
    <citation type="submission" date="2019-08" db="EMBL/GenBank/DDBJ databases">
        <title>Bacillus genomes from the desert of Cuatro Cienegas, Coahuila.</title>
        <authorList>
            <person name="Olmedo-Alvarez G."/>
        </authorList>
    </citation>
    <scope>NUCLEOTIDE SEQUENCE [LARGE SCALE GENOMIC DNA]</scope>
    <source>
        <strain evidence="1 2">CH88_3T</strain>
    </source>
</reference>
<organism evidence="1 2">
    <name type="scientific">Sutcliffiella horikoshii</name>
    <dbReference type="NCBI Taxonomy" id="79883"/>
    <lineage>
        <taxon>Bacteria</taxon>
        <taxon>Bacillati</taxon>
        <taxon>Bacillota</taxon>
        <taxon>Bacilli</taxon>
        <taxon>Bacillales</taxon>
        <taxon>Bacillaceae</taxon>
        <taxon>Sutcliffiella</taxon>
    </lineage>
</organism>
<dbReference type="InterPro" id="IPR036873">
    <property type="entry name" value="Rhodanese-like_dom_sf"/>
</dbReference>
<proteinExistence type="predicted"/>
<accession>A0AA94WS27</accession>
<evidence type="ECO:0000313" key="1">
    <source>
        <dbReference type="EMBL" id="TYS61152.1"/>
    </source>
</evidence>
<comment type="caution">
    <text evidence="1">The sequence shown here is derived from an EMBL/GenBank/DDBJ whole genome shotgun (WGS) entry which is preliminary data.</text>
</comment>
<evidence type="ECO:0008006" key="3">
    <source>
        <dbReference type="Google" id="ProtNLM"/>
    </source>
</evidence>
<dbReference type="Proteomes" id="UP000323393">
    <property type="component" value="Unassembled WGS sequence"/>
</dbReference>
<evidence type="ECO:0000313" key="2">
    <source>
        <dbReference type="Proteomes" id="UP000323393"/>
    </source>
</evidence>
<dbReference type="SUPFAM" id="SSF52821">
    <property type="entry name" value="Rhodanese/Cell cycle control phosphatase"/>
    <property type="match status" value="1"/>
</dbReference>
<dbReference type="RefSeq" id="WP_148964801.1">
    <property type="nucleotide sequence ID" value="NZ_VTEU01000001.1"/>
</dbReference>
<gene>
    <name evidence="1" type="ORF">FZC74_02440</name>
</gene>
<protein>
    <recommendedName>
        <fullName evidence="3">Rhodanese domain-containing protein</fullName>
    </recommendedName>
</protein>
<dbReference type="EMBL" id="VTEU01000001">
    <property type="protein sequence ID" value="TYS61152.1"/>
    <property type="molecule type" value="Genomic_DNA"/>
</dbReference>